<reference evidence="1 2" key="1">
    <citation type="submission" date="2018-03" db="EMBL/GenBank/DDBJ databases">
        <title>Draft genome of Deinococcus sp. OD32.</title>
        <authorList>
            <person name="Wang X.-P."/>
            <person name="Du Z.-J."/>
        </authorList>
    </citation>
    <scope>NUCLEOTIDE SEQUENCE [LARGE SCALE GENOMIC DNA]</scope>
    <source>
        <strain evidence="1 2">OD32</strain>
    </source>
</reference>
<protein>
    <submittedName>
        <fullName evidence="1">Uncharacterized protein</fullName>
    </submittedName>
</protein>
<comment type="caution">
    <text evidence="1">The sequence shown here is derived from an EMBL/GenBank/DDBJ whole genome shotgun (WGS) entry which is preliminary data.</text>
</comment>
<accession>A0A2T3WAR2</accession>
<evidence type="ECO:0000313" key="2">
    <source>
        <dbReference type="Proteomes" id="UP000240317"/>
    </source>
</evidence>
<organism evidence="1 2">
    <name type="scientific">Deinococcus arcticus</name>
    <dbReference type="NCBI Taxonomy" id="2136176"/>
    <lineage>
        <taxon>Bacteria</taxon>
        <taxon>Thermotogati</taxon>
        <taxon>Deinococcota</taxon>
        <taxon>Deinococci</taxon>
        <taxon>Deinococcales</taxon>
        <taxon>Deinococcaceae</taxon>
        <taxon>Deinococcus</taxon>
    </lineage>
</organism>
<gene>
    <name evidence="1" type="ORF">C8263_04115</name>
</gene>
<proteinExistence type="predicted"/>
<dbReference type="AlphaFoldDB" id="A0A2T3WAR2"/>
<dbReference type="EMBL" id="PYSV01000003">
    <property type="protein sequence ID" value="PTA68991.1"/>
    <property type="molecule type" value="Genomic_DNA"/>
</dbReference>
<dbReference type="Proteomes" id="UP000240317">
    <property type="component" value="Unassembled WGS sequence"/>
</dbReference>
<dbReference type="OrthoDB" id="70556at2"/>
<dbReference type="RefSeq" id="WP_107136849.1">
    <property type="nucleotide sequence ID" value="NZ_PYSV01000003.1"/>
</dbReference>
<keyword evidence="2" id="KW-1185">Reference proteome</keyword>
<evidence type="ECO:0000313" key="1">
    <source>
        <dbReference type="EMBL" id="PTA68991.1"/>
    </source>
</evidence>
<sequence length="167" mass="17611">MTAKRKAGGKLARLDVLERAHAARVEEVRAQNWAHLEAALSRLSAADRAAWKDAGQVTEHGAAPGLLARLSVACAHLPEGLPQVAHPAREEAQAWADGPDLPDGVPMTPPPAGRASSFAAYFEACAAWCDGEAVRVPLSADVHRLARWGAALWRFEAALCRVLGGGA</sequence>
<name>A0A2T3WAR2_9DEIO</name>